<evidence type="ECO:0000256" key="1">
    <source>
        <dbReference type="ARBA" id="ARBA00008324"/>
    </source>
</evidence>
<gene>
    <name evidence="4" type="ORF">DL238_09885</name>
</gene>
<dbReference type="Gene3D" id="3.10.129.10">
    <property type="entry name" value="Hotdog Thioesterase"/>
    <property type="match status" value="1"/>
</dbReference>
<dbReference type="RefSeq" id="WP_115492104.1">
    <property type="nucleotide sequence ID" value="NZ_JACHWW010000001.1"/>
</dbReference>
<dbReference type="Pfam" id="PF03061">
    <property type="entry name" value="4HBT"/>
    <property type="match status" value="1"/>
</dbReference>
<keyword evidence="2" id="KW-0378">Hydrolase</keyword>
<dbReference type="Proteomes" id="UP000254101">
    <property type="component" value="Unassembled WGS sequence"/>
</dbReference>
<accession>A0A395LN98</accession>
<dbReference type="PANTHER" id="PTHR21660:SF1">
    <property type="entry name" value="ACYL-COENZYME A THIOESTERASE 13"/>
    <property type="match status" value="1"/>
</dbReference>
<dbReference type="InterPro" id="IPR039298">
    <property type="entry name" value="ACOT13"/>
</dbReference>
<dbReference type="InterPro" id="IPR029069">
    <property type="entry name" value="HotDog_dom_sf"/>
</dbReference>
<dbReference type="InterPro" id="IPR006683">
    <property type="entry name" value="Thioestr_dom"/>
</dbReference>
<dbReference type="EMBL" id="QRBB01000001">
    <property type="protein sequence ID" value="RDS77877.1"/>
    <property type="molecule type" value="Genomic_DNA"/>
</dbReference>
<dbReference type="AlphaFoldDB" id="A0A395LN98"/>
<dbReference type="PANTHER" id="PTHR21660">
    <property type="entry name" value="THIOESTERASE SUPERFAMILY MEMBER-RELATED"/>
    <property type="match status" value="1"/>
</dbReference>
<name>A0A395LN98_9SPHN</name>
<dbReference type="OrthoDB" id="5741080at2"/>
<evidence type="ECO:0000256" key="2">
    <source>
        <dbReference type="ARBA" id="ARBA00022801"/>
    </source>
</evidence>
<dbReference type="InterPro" id="IPR003736">
    <property type="entry name" value="PAAI_dom"/>
</dbReference>
<dbReference type="GO" id="GO:0047617">
    <property type="term" value="F:fatty acyl-CoA hydrolase activity"/>
    <property type="evidence" value="ECO:0007669"/>
    <property type="project" value="InterPro"/>
</dbReference>
<evidence type="ECO:0000313" key="5">
    <source>
        <dbReference type="Proteomes" id="UP000254101"/>
    </source>
</evidence>
<proteinExistence type="inferred from homology"/>
<dbReference type="CDD" id="cd03443">
    <property type="entry name" value="PaaI_thioesterase"/>
    <property type="match status" value="1"/>
</dbReference>
<comment type="similarity">
    <text evidence="1">Belongs to the thioesterase PaaI family.</text>
</comment>
<keyword evidence="5" id="KW-1185">Reference proteome</keyword>
<sequence>MSENQGVGDESGQGLVDVTEGEFAGWQVWQSDAFEQRAGPFYEKRADDGSMIAAFRAEPRHMNGAGFMHGGCLMTFADAAIFTIARDAMGDSHGVTLTLTGDFLDPARVGQLIEATGEVVRAGGKTIFVAGIVKADGKPVLRFDGIIRKVRGER</sequence>
<reference evidence="4 5" key="1">
    <citation type="submission" date="2018-07" db="EMBL/GenBank/DDBJ databases">
        <title>Erythrobacter nanhaiensis sp. nov., a novel member of the genus Erythrobacter isolated from the South China Sea.</title>
        <authorList>
            <person name="Chen X."/>
            <person name="Liu J."/>
        </authorList>
    </citation>
    <scope>NUCLEOTIDE SEQUENCE [LARGE SCALE GENOMIC DNA]</scope>
    <source>
        <strain evidence="4 5">S-5</strain>
    </source>
</reference>
<evidence type="ECO:0000313" key="4">
    <source>
        <dbReference type="EMBL" id="RDS77877.1"/>
    </source>
</evidence>
<feature type="domain" description="Thioesterase" evidence="3">
    <location>
        <begin position="66"/>
        <end position="137"/>
    </location>
</feature>
<evidence type="ECO:0000259" key="3">
    <source>
        <dbReference type="Pfam" id="PF03061"/>
    </source>
</evidence>
<organism evidence="4 5">
    <name type="scientific">Alteriqipengyuania lutimaris</name>
    <dbReference type="NCBI Taxonomy" id="1538146"/>
    <lineage>
        <taxon>Bacteria</taxon>
        <taxon>Pseudomonadati</taxon>
        <taxon>Pseudomonadota</taxon>
        <taxon>Alphaproteobacteria</taxon>
        <taxon>Sphingomonadales</taxon>
        <taxon>Erythrobacteraceae</taxon>
        <taxon>Alteriqipengyuania</taxon>
    </lineage>
</organism>
<dbReference type="SUPFAM" id="SSF54637">
    <property type="entry name" value="Thioesterase/thiol ester dehydrase-isomerase"/>
    <property type="match status" value="1"/>
</dbReference>
<dbReference type="NCBIfam" id="TIGR00369">
    <property type="entry name" value="unchar_dom_1"/>
    <property type="match status" value="1"/>
</dbReference>
<protein>
    <submittedName>
        <fullName evidence="4">PaaI family thioesterase</fullName>
    </submittedName>
</protein>
<comment type="caution">
    <text evidence="4">The sequence shown here is derived from an EMBL/GenBank/DDBJ whole genome shotgun (WGS) entry which is preliminary data.</text>
</comment>